<organism evidence="1 2">
    <name type="scientific">Noviherbaspirillum autotrophicum</name>
    <dbReference type="NCBI Taxonomy" id="709839"/>
    <lineage>
        <taxon>Bacteria</taxon>
        <taxon>Pseudomonadati</taxon>
        <taxon>Pseudomonadota</taxon>
        <taxon>Betaproteobacteria</taxon>
        <taxon>Burkholderiales</taxon>
        <taxon>Oxalobacteraceae</taxon>
        <taxon>Noviherbaspirillum</taxon>
    </lineage>
</organism>
<dbReference type="AlphaFoldDB" id="A0A0C2BSM1"/>
<accession>A0A0C2BSM1</accession>
<gene>
    <name evidence="1" type="ORF">TSA66_23070</name>
</gene>
<evidence type="ECO:0000313" key="1">
    <source>
        <dbReference type="EMBL" id="KIF83064.1"/>
    </source>
</evidence>
<name>A0A0C2BSM1_9BURK</name>
<sequence length="116" mass="12743">MAQQCTTTTRLAQGQCLRRHACRGTIVVAARGRLHIADAPAWMGEHGLPETAGLHEGEAYMVAQAGWIAIHALSDAEIVCVTHEAGLWPMLSRWCRATADGLRRGWRIVARRAWSS</sequence>
<protein>
    <submittedName>
        <fullName evidence="1">Uncharacterized protein</fullName>
    </submittedName>
</protein>
<keyword evidence="2" id="KW-1185">Reference proteome</keyword>
<comment type="caution">
    <text evidence="1">The sequence shown here is derived from an EMBL/GenBank/DDBJ whole genome shotgun (WGS) entry which is preliminary data.</text>
</comment>
<dbReference type="STRING" id="709839.TSA66_23070"/>
<dbReference type="EMBL" id="JWJG01000028">
    <property type="protein sequence ID" value="KIF83064.1"/>
    <property type="molecule type" value="Genomic_DNA"/>
</dbReference>
<reference evidence="1 2" key="1">
    <citation type="submission" date="2014-12" db="EMBL/GenBank/DDBJ databases">
        <title>Denitrispirillum autotrophicum gen. nov., sp. nov., Denitrifying, Facultatively Autotrophic Bacteria Isolated from Rice Paddy Soil.</title>
        <authorList>
            <person name="Ishii S."/>
            <person name="Ashida N."/>
            <person name="Ohno H."/>
            <person name="Otsuka S."/>
            <person name="Yokota A."/>
            <person name="Senoo K."/>
        </authorList>
    </citation>
    <scope>NUCLEOTIDE SEQUENCE [LARGE SCALE GENOMIC DNA]</scope>
    <source>
        <strain evidence="1 2">TSA66</strain>
    </source>
</reference>
<evidence type="ECO:0000313" key="2">
    <source>
        <dbReference type="Proteomes" id="UP000031572"/>
    </source>
</evidence>
<dbReference type="Proteomes" id="UP000031572">
    <property type="component" value="Unassembled WGS sequence"/>
</dbReference>
<proteinExistence type="predicted"/>